<proteinExistence type="predicted"/>
<dbReference type="Proteomes" id="UP000299102">
    <property type="component" value="Unassembled WGS sequence"/>
</dbReference>
<dbReference type="AlphaFoldDB" id="A0A4C1Z0K5"/>
<reference evidence="1 2" key="1">
    <citation type="journal article" date="2019" name="Commun. Biol.">
        <title>The bagworm genome reveals a unique fibroin gene that provides high tensile strength.</title>
        <authorList>
            <person name="Kono N."/>
            <person name="Nakamura H."/>
            <person name="Ohtoshi R."/>
            <person name="Tomita M."/>
            <person name="Numata K."/>
            <person name="Arakawa K."/>
        </authorList>
    </citation>
    <scope>NUCLEOTIDE SEQUENCE [LARGE SCALE GENOMIC DNA]</scope>
</reference>
<sequence length="114" mass="12823">MLSYLQVQRAKLCRSELPANDAMRRFNAPRPFLLLPRVLVSGHCDSIVTNFTAAEFRALYCKYMSSSMAREETLADWLSACGVDGEGADKVPAVWDTARGRRHVSIELYGANFY</sequence>
<accession>A0A4C1Z0K5</accession>
<name>A0A4C1Z0K5_EUMVA</name>
<dbReference type="EMBL" id="BGZK01001494">
    <property type="protein sequence ID" value="GBP81060.1"/>
    <property type="molecule type" value="Genomic_DNA"/>
</dbReference>
<protein>
    <submittedName>
        <fullName evidence="1">Uncharacterized protein</fullName>
    </submittedName>
</protein>
<gene>
    <name evidence="1" type="ORF">EVAR_62100_1</name>
</gene>
<evidence type="ECO:0000313" key="1">
    <source>
        <dbReference type="EMBL" id="GBP81060.1"/>
    </source>
</evidence>
<evidence type="ECO:0000313" key="2">
    <source>
        <dbReference type="Proteomes" id="UP000299102"/>
    </source>
</evidence>
<comment type="caution">
    <text evidence="1">The sequence shown here is derived from an EMBL/GenBank/DDBJ whole genome shotgun (WGS) entry which is preliminary data.</text>
</comment>
<keyword evidence="2" id="KW-1185">Reference proteome</keyword>
<organism evidence="1 2">
    <name type="scientific">Eumeta variegata</name>
    <name type="common">Bagworm moth</name>
    <name type="synonym">Eumeta japonica</name>
    <dbReference type="NCBI Taxonomy" id="151549"/>
    <lineage>
        <taxon>Eukaryota</taxon>
        <taxon>Metazoa</taxon>
        <taxon>Ecdysozoa</taxon>
        <taxon>Arthropoda</taxon>
        <taxon>Hexapoda</taxon>
        <taxon>Insecta</taxon>
        <taxon>Pterygota</taxon>
        <taxon>Neoptera</taxon>
        <taxon>Endopterygota</taxon>
        <taxon>Lepidoptera</taxon>
        <taxon>Glossata</taxon>
        <taxon>Ditrysia</taxon>
        <taxon>Tineoidea</taxon>
        <taxon>Psychidae</taxon>
        <taxon>Oiketicinae</taxon>
        <taxon>Eumeta</taxon>
    </lineage>
</organism>